<keyword evidence="7 13" id="KW-0547">Nucleotide-binding</keyword>
<dbReference type="OMA" id="NKPLHLG"/>
<dbReference type="PROSITE" id="PS00178">
    <property type="entry name" value="AA_TRNA_LIGASE_I"/>
    <property type="match status" value="1"/>
</dbReference>
<dbReference type="SMART" id="SM00836">
    <property type="entry name" value="DALR_1"/>
    <property type="match status" value="1"/>
</dbReference>
<dbReference type="Gene3D" id="3.30.1360.70">
    <property type="entry name" value="Arginyl tRNA synthetase N-terminal domain"/>
    <property type="match status" value="1"/>
</dbReference>
<evidence type="ECO:0000259" key="15">
    <source>
        <dbReference type="SMART" id="SM01016"/>
    </source>
</evidence>
<keyword evidence="6 13" id="KW-0436">Ligase</keyword>
<evidence type="ECO:0000256" key="7">
    <source>
        <dbReference type="ARBA" id="ARBA00022741"/>
    </source>
</evidence>
<keyword evidence="10 13" id="KW-0030">Aminoacyl-tRNA synthetase</keyword>
<dbReference type="InParanoid" id="D8M593"/>
<evidence type="ECO:0000256" key="12">
    <source>
        <dbReference type="ARBA" id="ARBA00049339"/>
    </source>
</evidence>
<keyword evidence="9 13" id="KW-0648">Protein biosynthesis</keyword>
<keyword evidence="17" id="KW-1185">Reference proteome</keyword>
<feature type="domain" description="Arginyl tRNA synthetase N-terminal" evidence="15">
    <location>
        <begin position="12"/>
        <end position="107"/>
    </location>
</feature>
<evidence type="ECO:0000256" key="6">
    <source>
        <dbReference type="ARBA" id="ARBA00022598"/>
    </source>
</evidence>
<evidence type="ECO:0000256" key="13">
    <source>
        <dbReference type="RuleBase" id="RU363038"/>
    </source>
</evidence>
<evidence type="ECO:0000256" key="5">
    <source>
        <dbReference type="ARBA" id="ARBA00022490"/>
    </source>
</evidence>
<dbReference type="CDD" id="cd07956">
    <property type="entry name" value="Anticodon_Ia_Arg"/>
    <property type="match status" value="1"/>
</dbReference>
<dbReference type="SUPFAM" id="SSF52374">
    <property type="entry name" value="Nucleotidylyl transferase"/>
    <property type="match status" value="1"/>
</dbReference>
<dbReference type="AlphaFoldDB" id="D8M593"/>
<comment type="subunit">
    <text evidence="3">Monomer.</text>
</comment>
<dbReference type="InterPro" id="IPR036695">
    <property type="entry name" value="Arg-tRNA-synth_N_sf"/>
</dbReference>
<dbReference type="HAMAP" id="MF_00123">
    <property type="entry name" value="Arg_tRNA_synth"/>
    <property type="match status" value="1"/>
</dbReference>
<dbReference type="InterPro" id="IPR014729">
    <property type="entry name" value="Rossmann-like_a/b/a_fold"/>
</dbReference>
<accession>D8M593</accession>
<evidence type="ECO:0000256" key="3">
    <source>
        <dbReference type="ARBA" id="ARBA00011245"/>
    </source>
</evidence>
<evidence type="ECO:0000256" key="1">
    <source>
        <dbReference type="ARBA" id="ARBA00004496"/>
    </source>
</evidence>
<dbReference type="FunFam" id="3.40.50.620:FF:000116">
    <property type="entry name" value="Arginine--tRNA ligase"/>
    <property type="match status" value="1"/>
</dbReference>
<organism evidence="16">
    <name type="scientific">Blastocystis hominis</name>
    <dbReference type="NCBI Taxonomy" id="12968"/>
    <lineage>
        <taxon>Eukaryota</taxon>
        <taxon>Sar</taxon>
        <taxon>Stramenopiles</taxon>
        <taxon>Bigyra</taxon>
        <taxon>Opalozoa</taxon>
        <taxon>Opalinata</taxon>
        <taxon>Blastocystidae</taxon>
        <taxon>Blastocystis</taxon>
    </lineage>
</organism>
<dbReference type="Pfam" id="PF03485">
    <property type="entry name" value="Arg_tRNA_synt_N"/>
    <property type="match status" value="1"/>
</dbReference>
<evidence type="ECO:0000313" key="16">
    <source>
        <dbReference type="EMBL" id="CBK23232.2"/>
    </source>
</evidence>
<reference evidence="16" key="1">
    <citation type="submission" date="2010-02" db="EMBL/GenBank/DDBJ databases">
        <title>Sequencing and annotation of the Blastocystis hominis genome.</title>
        <authorList>
            <person name="Wincker P."/>
        </authorList>
    </citation>
    <scope>NUCLEOTIDE SEQUENCE</scope>
    <source>
        <strain evidence="16">Singapore isolate B</strain>
    </source>
</reference>
<gene>
    <name evidence="16" type="ORF">GSBLH_T00003137001</name>
</gene>
<evidence type="ECO:0000259" key="14">
    <source>
        <dbReference type="SMART" id="SM00836"/>
    </source>
</evidence>
<dbReference type="GO" id="GO:0004814">
    <property type="term" value="F:arginine-tRNA ligase activity"/>
    <property type="evidence" value="ECO:0007669"/>
    <property type="project" value="UniProtKB-EC"/>
</dbReference>
<evidence type="ECO:0000256" key="9">
    <source>
        <dbReference type="ARBA" id="ARBA00022917"/>
    </source>
</evidence>
<dbReference type="OrthoDB" id="68056at2759"/>
<dbReference type="GO" id="GO:0006420">
    <property type="term" value="P:arginyl-tRNA aminoacylation"/>
    <property type="evidence" value="ECO:0007669"/>
    <property type="project" value="InterPro"/>
</dbReference>
<dbReference type="InterPro" id="IPR001412">
    <property type="entry name" value="aa-tRNA-synth_I_CS"/>
</dbReference>
<dbReference type="NCBIfam" id="TIGR00456">
    <property type="entry name" value="argS"/>
    <property type="match status" value="1"/>
</dbReference>
<dbReference type="InterPro" id="IPR001278">
    <property type="entry name" value="Arg-tRNA-ligase"/>
</dbReference>
<dbReference type="Gene3D" id="1.10.730.10">
    <property type="entry name" value="Isoleucyl-tRNA Synthetase, Domain 1"/>
    <property type="match status" value="1"/>
</dbReference>
<evidence type="ECO:0000313" key="17">
    <source>
        <dbReference type="Proteomes" id="UP000008312"/>
    </source>
</evidence>
<comment type="similarity">
    <text evidence="2 13">Belongs to the class-I aminoacyl-tRNA synthetase family.</text>
</comment>
<dbReference type="CDD" id="cd00671">
    <property type="entry name" value="ArgRS_core"/>
    <property type="match status" value="1"/>
</dbReference>
<comment type="catalytic activity">
    <reaction evidence="12">
        <text>tRNA(Arg) + L-arginine + ATP = L-arginyl-tRNA(Arg) + AMP + diphosphate</text>
        <dbReference type="Rhea" id="RHEA:20301"/>
        <dbReference type="Rhea" id="RHEA-COMP:9658"/>
        <dbReference type="Rhea" id="RHEA-COMP:9673"/>
        <dbReference type="ChEBI" id="CHEBI:30616"/>
        <dbReference type="ChEBI" id="CHEBI:32682"/>
        <dbReference type="ChEBI" id="CHEBI:33019"/>
        <dbReference type="ChEBI" id="CHEBI:78442"/>
        <dbReference type="ChEBI" id="CHEBI:78513"/>
        <dbReference type="ChEBI" id="CHEBI:456215"/>
        <dbReference type="EC" id="6.1.1.19"/>
    </reaction>
</comment>
<dbReference type="FunFam" id="1.10.730.10:FF:000006">
    <property type="entry name" value="Arginyl-tRNA synthetase 2, mitochondrial"/>
    <property type="match status" value="1"/>
</dbReference>
<dbReference type="InterPro" id="IPR035684">
    <property type="entry name" value="ArgRS_core"/>
</dbReference>
<evidence type="ECO:0000256" key="2">
    <source>
        <dbReference type="ARBA" id="ARBA00005594"/>
    </source>
</evidence>
<dbReference type="RefSeq" id="XP_012897280.1">
    <property type="nucleotide sequence ID" value="XM_013041826.1"/>
</dbReference>
<dbReference type="GeneID" id="24920253"/>
<evidence type="ECO:0000256" key="11">
    <source>
        <dbReference type="ARBA" id="ARBA00033033"/>
    </source>
</evidence>
<dbReference type="Pfam" id="PF05746">
    <property type="entry name" value="DALR_1"/>
    <property type="match status" value="1"/>
</dbReference>
<protein>
    <recommendedName>
        <fullName evidence="4">arginine--tRNA ligase</fullName>
        <ecNumber evidence="4">6.1.1.19</ecNumber>
    </recommendedName>
    <alternativeName>
        <fullName evidence="11">Arginyl-tRNA synthetase</fullName>
    </alternativeName>
</protein>
<keyword evidence="5" id="KW-0963">Cytoplasm</keyword>
<feature type="domain" description="DALR anticodon binding" evidence="14">
    <location>
        <begin position="477"/>
        <end position="592"/>
    </location>
</feature>
<dbReference type="SUPFAM" id="SSF47323">
    <property type="entry name" value="Anticodon-binding domain of a subclass of class I aminoacyl-tRNA synthetases"/>
    <property type="match status" value="1"/>
</dbReference>
<dbReference type="SUPFAM" id="SSF55190">
    <property type="entry name" value="Arginyl-tRNA synthetase (ArgRS), N-terminal 'additional' domain"/>
    <property type="match status" value="1"/>
</dbReference>
<proteinExistence type="inferred from homology"/>
<dbReference type="EMBL" id="FN668657">
    <property type="protein sequence ID" value="CBK23232.2"/>
    <property type="molecule type" value="Genomic_DNA"/>
</dbReference>
<evidence type="ECO:0000256" key="8">
    <source>
        <dbReference type="ARBA" id="ARBA00022840"/>
    </source>
</evidence>
<evidence type="ECO:0000256" key="4">
    <source>
        <dbReference type="ARBA" id="ARBA00012837"/>
    </source>
</evidence>
<dbReference type="Gene3D" id="3.40.50.620">
    <property type="entry name" value="HUPs"/>
    <property type="match status" value="1"/>
</dbReference>
<dbReference type="PRINTS" id="PR01038">
    <property type="entry name" value="TRNASYNTHARG"/>
</dbReference>
<dbReference type="SMART" id="SM01016">
    <property type="entry name" value="Arg_tRNA_synt_N"/>
    <property type="match status" value="1"/>
</dbReference>
<dbReference type="EC" id="6.1.1.19" evidence="4"/>
<dbReference type="PANTHER" id="PTHR11956:SF5">
    <property type="entry name" value="ARGININE--TRNA LIGASE, CYTOPLASMIC"/>
    <property type="match status" value="1"/>
</dbReference>
<comment type="subcellular location">
    <subcellularLocation>
        <location evidence="1">Cytoplasm</location>
    </subcellularLocation>
</comment>
<dbReference type="InterPro" id="IPR008909">
    <property type="entry name" value="DALR_anticod-bd"/>
</dbReference>
<dbReference type="InterPro" id="IPR009080">
    <property type="entry name" value="tRNAsynth_Ia_anticodon-bd"/>
</dbReference>
<dbReference type="Pfam" id="PF00750">
    <property type="entry name" value="tRNA-synt_1d"/>
    <property type="match status" value="1"/>
</dbReference>
<dbReference type="FunFam" id="3.30.1360.70:FF:000002">
    <property type="entry name" value="arginine--tRNA ligase, cytoplasmic"/>
    <property type="match status" value="1"/>
</dbReference>
<keyword evidence="8 13" id="KW-0067">ATP-binding</keyword>
<name>D8M593_BLAHO</name>
<dbReference type="InterPro" id="IPR005148">
    <property type="entry name" value="Arg-tRNA-synth_N"/>
</dbReference>
<sequence length="601" mass="67848">MTEIAEGSSLISIVTGLFTKAIRDSFPDLEISSNDCLISQNTNAKMKHDYQCNSAMGLTKKLQALRGKENAPKNPRECGQIIIDHLPESEFVEKTELAGPGFINLYLKKSWVAQHILSILNHGFVPPPTERKRVIIDYSSPNIAKDMHVGHLRSTIIGDSLARILEFCGHEVIRINHVGDWGTQFGMLIAHLQDIAPDFETNPPSIEDLTVFYKAAKCKFDEDKAFQERAHQEVVNLQSGVPKNLAMWKTLCSVSEKMFSKVYKMLNVDPRLKMMGESFYNPLLPAMVKELDAKGLLQDSDGAKVLFPQGFEVPLIIQKSDGGFGYDSTDMTAIKYRIQEMKADWIIYVVDSGQALHFQQVFQAARDAGWVGSVRLDHVGFGVVQGEDKKKFKTRAGKSVRLVDLLNEAAEKATAIMKKRVEDGVSGVSDPKEIEEAAAQLGYGGVKYFDLRQNRLSDYVFSFERMLSPEGDTNVYLQYSHARCMSIIRKAPEEVEELKKHTQITLEHPSEWDLACYILRFSDVLEQVPMDLMPNRICKYIYDLSIKLNGFYRDCRVIGSPEQNSRLLLVAAAEKVMRQGFDLLGIVTLDKIWSVCWVKRD</sequence>
<dbReference type="GO" id="GO:0005737">
    <property type="term" value="C:cytoplasm"/>
    <property type="evidence" value="ECO:0007669"/>
    <property type="project" value="UniProtKB-SubCell"/>
</dbReference>
<dbReference type="GO" id="GO:0005524">
    <property type="term" value="F:ATP binding"/>
    <property type="evidence" value="ECO:0007669"/>
    <property type="project" value="UniProtKB-KW"/>
</dbReference>
<dbReference type="FunCoup" id="D8M593">
    <property type="interactions" value="517"/>
</dbReference>
<dbReference type="Proteomes" id="UP000008312">
    <property type="component" value="Unassembled WGS sequence"/>
</dbReference>
<dbReference type="PANTHER" id="PTHR11956">
    <property type="entry name" value="ARGINYL-TRNA SYNTHETASE"/>
    <property type="match status" value="1"/>
</dbReference>
<evidence type="ECO:0000256" key="10">
    <source>
        <dbReference type="ARBA" id="ARBA00023146"/>
    </source>
</evidence>